<evidence type="ECO:0000313" key="1">
    <source>
        <dbReference type="EMBL" id="WOO85330.1"/>
    </source>
</evidence>
<organism evidence="1 2">
    <name type="scientific">Vanrija pseudolonga</name>
    <dbReference type="NCBI Taxonomy" id="143232"/>
    <lineage>
        <taxon>Eukaryota</taxon>
        <taxon>Fungi</taxon>
        <taxon>Dikarya</taxon>
        <taxon>Basidiomycota</taxon>
        <taxon>Agaricomycotina</taxon>
        <taxon>Tremellomycetes</taxon>
        <taxon>Trichosporonales</taxon>
        <taxon>Trichosporonaceae</taxon>
        <taxon>Vanrija</taxon>
    </lineage>
</organism>
<sequence>MNDPPTRLAAFPEIVSRVLTFATGHDSYHLRLVSHSTKNLVDSILCAHLRIHIYAQPVGRKHKLEEWALLQRGQLRLLPGEPAPVPNDEADCWRLSLKANIDDATTKTKGKNTDVDHRIPGLKWFSPTHQLASPSEFAECLALIKTHTKSVHYHYKSRDCSRFFLRDRDLFNTIAGIQDLLIYPEVHNLPLLVASSITLFTPSGVNPYVLDASTIPVTAKSLVIGIRLTPHIGVIGAKNYDGKEWGFWHEDGNYYRLKAGAEHPTTKIKTGFKATKGWAKQDGAMDIDTEQQTVNSKVPAAYELSPPLIPVPIDLPPRSHALKTVTIHLQYEFTSRIYEEGKCRLFDGLVDTIATRLDLDWTILGVGDHRFHCMWVGQYDPLSVRALDTRLRLAIKDTVRANPEISALYTAAELNAAVQRIRMIPSHLIPSDIRKIQWLDPSLPNNGR</sequence>
<evidence type="ECO:0008006" key="3">
    <source>
        <dbReference type="Google" id="ProtNLM"/>
    </source>
</evidence>
<dbReference type="Proteomes" id="UP000827549">
    <property type="component" value="Chromosome 7"/>
</dbReference>
<dbReference type="GeneID" id="87811994"/>
<protein>
    <recommendedName>
        <fullName evidence="3">F-box domain-containing protein</fullName>
    </recommendedName>
</protein>
<keyword evidence="2" id="KW-1185">Reference proteome</keyword>
<dbReference type="EMBL" id="CP086720">
    <property type="protein sequence ID" value="WOO85330.1"/>
    <property type="molecule type" value="Genomic_DNA"/>
</dbReference>
<gene>
    <name evidence="1" type="ORF">LOC62_07G008830</name>
</gene>
<reference evidence="1" key="1">
    <citation type="submission" date="2023-10" db="EMBL/GenBank/DDBJ databases">
        <authorList>
            <person name="Noh H."/>
        </authorList>
    </citation>
    <scope>NUCLEOTIDE SEQUENCE</scope>
    <source>
        <strain evidence="1">DUCC4014</strain>
    </source>
</reference>
<proteinExistence type="predicted"/>
<name>A0AAF0YEM7_9TREE</name>
<accession>A0AAF0YEM7</accession>
<dbReference type="AlphaFoldDB" id="A0AAF0YEM7"/>
<evidence type="ECO:0000313" key="2">
    <source>
        <dbReference type="Proteomes" id="UP000827549"/>
    </source>
</evidence>
<dbReference type="RefSeq" id="XP_062631356.1">
    <property type="nucleotide sequence ID" value="XM_062775372.1"/>
</dbReference>